<evidence type="ECO:0000313" key="6">
    <source>
        <dbReference type="EMBL" id="QZD86354.1"/>
    </source>
</evidence>
<evidence type="ECO:0000256" key="3">
    <source>
        <dbReference type="ARBA" id="ARBA00023237"/>
    </source>
</evidence>
<evidence type="ECO:0000259" key="5">
    <source>
        <dbReference type="PROSITE" id="PS51123"/>
    </source>
</evidence>
<dbReference type="PANTHER" id="PTHR30329:SF21">
    <property type="entry name" value="LIPOPROTEIN YIAD-RELATED"/>
    <property type="match status" value="1"/>
</dbReference>
<dbReference type="SUPFAM" id="SSF103088">
    <property type="entry name" value="OmpA-like"/>
    <property type="match status" value="1"/>
</dbReference>
<dbReference type="PROSITE" id="PS51123">
    <property type="entry name" value="OMPA_2"/>
    <property type="match status" value="1"/>
</dbReference>
<dbReference type="CDD" id="cd07185">
    <property type="entry name" value="OmpA_C-like"/>
    <property type="match status" value="1"/>
</dbReference>
<comment type="subcellular location">
    <subcellularLocation>
        <location evidence="1">Cell outer membrane</location>
    </subcellularLocation>
</comment>
<evidence type="ECO:0000256" key="1">
    <source>
        <dbReference type="ARBA" id="ARBA00004442"/>
    </source>
</evidence>
<proteinExistence type="predicted"/>
<evidence type="ECO:0000256" key="4">
    <source>
        <dbReference type="PROSITE-ProRule" id="PRU00473"/>
    </source>
</evidence>
<gene>
    <name evidence="6" type="ORF">K3166_08830</name>
</gene>
<dbReference type="InterPro" id="IPR006664">
    <property type="entry name" value="OMP_bac"/>
</dbReference>
<organism evidence="6 7">
    <name type="scientific">Qipengyuania psychrotolerans</name>
    <dbReference type="NCBI Taxonomy" id="2867238"/>
    <lineage>
        <taxon>Bacteria</taxon>
        <taxon>Pseudomonadati</taxon>
        <taxon>Pseudomonadota</taxon>
        <taxon>Alphaproteobacteria</taxon>
        <taxon>Sphingomonadales</taxon>
        <taxon>Erythrobacteraceae</taxon>
        <taxon>Qipengyuania</taxon>
    </lineage>
</organism>
<protein>
    <submittedName>
        <fullName evidence="6">OmpA family protein</fullName>
    </submittedName>
</protein>
<dbReference type="Gene3D" id="3.30.1330.60">
    <property type="entry name" value="OmpA-like domain"/>
    <property type="match status" value="1"/>
</dbReference>
<keyword evidence="2 4" id="KW-0472">Membrane</keyword>
<dbReference type="Proteomes" id="UP000824280">
    <property type="component" value="Chromosome"/>
</dbReference>
<accession>A0ABX8ZFJ6</accession>
<dbReference type="InterPro" id="IPR036737">
    <property type="entry name" value="OmpA-like_sf"/>
</dbReference>
<sequence>MKSRPVFTIALGALLVGVLGYVGSQQGAQSMAQRLEQRSKAAISQAGLEPITAQFQSRHGAPTRHPMLAGGEGLDEGKRDRAAKLVASLPGVGGVSWRDGWANAASDESNFEPLHCQEDVQGLLRERSVRFEEGSAELLPASDLLLREVAEALRPCLGAIIAVTGHTDRSGPEPANLELSMDRARSVREALIQRGIPRDGLRARGVGSSEPVEGLTPEDPANRRIEFSVIRIEPVTPTPVDTPGPR</sequence>
<dbReference type="PRINTS" id="PR01021">
    <property type="entry name" value="OMPADOMAIN"/>
</dbReference>
<evidence type="ECO:0000256" key="2">
    <source>
        <dbReference type="ARBA" id="ARBA00023136"/>
    </source>
</evidence>
<dbReference type="EMBL" id="CP081297">
    <property type="protein sequence ID" value="QZD86354.1"/>
    <property type="molecule type" value="Genomic_DNA"/>
</dbReference>
<dbReference type="InterPro" id="IPR050330">
    <property type="entry name" value="Bact_OuterMem_StrucFunc"/>
</dbReference>
<keyword evidence="3" id="KW-0998">Cell outer membrane</keyword>
<evidence type="ECO:0000313" key="7">
    <source>
        <dbReference type="Proteomes" id="UP000824280"/>
    </source>
</evidence>
<keyword evidence="7" id="KW-1185">Reference proteome</keyword>
<reference evidence="6 7" key="1">
    <citation type="submission" date="2021-08" db="EMBL/GenBank/DDBJ databases">
        <title>Comparative Genomics Analysis of the Genus Qipengyuania Reveals Extensive Genetic Diversity and Metabolic Versatility, Including the Description of Fifteen Novel Species.</title>
        <authorList>
            <person name="Liu Y."/>
        </authorList>
    </citation>
    <scope>NUCLEOTIDE SEQUENCE [LARGE SCALE GENOMIC DNA]</scope>
    <source>
        <strain evidence="6 7">1XM2-8</strain>
    </source>
</reference>
<dbReference type="PANTHER" id="PTHR30329">
    <property type="entry name" value="STATOR ELEMENT OF FLAGELLAR MOTOR COMPLEX"/>
    <property type="match status" value="1"/>
</dbReference>
<feature type="domain" description="OmpA-like" evidence="5">
    <location>
        <begin position="118"/>
        <end position="233"/>
    </location>
</feature>
<dbReference type="RefSeq" id="WP_221421899.1">
    <property type="nucleotide sequence ID" value="NZ_CP081297.1"/>
</dbReference>
<dbReference type="InterPro" id="IPR006665">
    <property type="entry name" value="OmpA-like"/>
</dbReference>
<dbReference type="Pfam" id="PF00691">
    <property type="entry name" value="OmpA"/>
    <property type="match status" value="1"/>
</dbReference>
<name>A0ABX8ZFJ6_9SPHN</name>